<accession>K6CZS9</accession>
<evidence type="ECO:0000256" key="4">
    <source>
        <dbReference type="ARBA" id="ARBA00022989"/>
    </source>
</evidence>
<dbReference type="eggNOG" id="COG2246">
    <property type="taxonomic scope" value="Bacteria"/>
</dbReference>
<dbReference type="OrthoDB" id="9812049at2"/>
<dbReference type="Pfam" id="PF04138">
    <property type="entry name" value="GtrA_DPMS_TM"/>
    <property type="match status" value="1"/>
</dbReference>
<name>K6CZS9_9BACI</name>
<reference evidence="8 9" key="1">
    <citation type="journal article" date="2012" name="Front. Microbiol.">
        <title>Redundancy and modularity in membrane-associated dissimilatory nitrate reduction in Bacillus.</title>
        <authorList>
            <person name="Heylen K."/>
            <person name="Keltjens J."/>
        </authorList>
    </citation>
    <scope>NUCLEOTIDE SEQUENCE [LARGE SCALE GENOMIC DNA]</scope>
    <source>
        <strain evidence="9">LMG 21833T</strain>
    </source>
</reference>
<feature type="domain" description="GtrA/DPMS transmembrane" evidence="7">
    <location>
        <begin position="7"/>
        <end position="130"/>
    </location>
</feature>
<gene>
    <name evidence="8" type="ORF">BABA_19131</name>
</gene>
<comment type="subcellular location">
    <subcellularLocation>
        <location evidence="1">Membrane</location>
        <topology evidence="1">Multi-pass membrane protein</topology>
    </subcellularLocation>
</comment>
<dbReference type="STRING" id="1117379.BABA_19131"/>
<evidence type="ECO:0000256" key="6">
    <source>
        <dbReference type="SAM" id="Phobius"/>
    </source>
</evidence>
<evidence type="ECO:0000256" key="1">
    <source>
        <dbReference type="ARBA" id="ARBA00004141"/>
    </source>
</evidence>
<dbReference type="PANTHER" id="PTHR38459">
    <property type="entry name" value="PROPHAGE BACTOPRENOL-LINKED GLUCOSE TRANSLOCASE HOMOLOG"/>
    <property type="match status" value="1"/>
</dbReference>
<keyword evidence="9" id="KW-1185">Reference proteome</keyword>
<dbReference type="PATRIC" id="fig|1117379.3.peg.3962"/>
<feature type="transmembrane region" description="Helical" evidence="6">
    <location>
        <begin position="5"/>
        <end position="26"/>
    </location>
</feature>
<dbReference type="EMBL" id="AJLS01000127">
    <property type="protein sequence ID" value="EKN65737.1"/>
    <property type="molecule type" value="Genomic_DNA"/>
</dbReference>
<dbReference type="PANTHER" id="PTHR38459:SF1">
    <property type="entry name" value="PROPHAGE BACTOPRENOL-LINKED GLUCOSE TRANSLOCASE HOMOLOG"/>
    <property type="match status" value="1"/>
</dbReference>
<dbReference type="GO" id="GO:0000271">
    <property type="term" value="P:polysaccharide biosynthetic process"/>
    <property type="evidence" value="ECO:0007669"/>
    <property type="project" value="InterPro"/>
</dbReference>
<evidence type="ECO:0000256" key="5">
    <source>
        <dbReference type="ARBA" id="ARBA00023136"/>
    </source>
</evidence>
<evidence type="ECO:0000256" key="3">
    <source>
        <dbReference type="ARBA" id="ARBA00022692"/>
    </source>
</evidence>
<protein>
    <recommendedName>
        <fullName evidence="7">GtrA/DPMS transmembrane domain-containing protein</fullName>
    </recommendedName>
</protein>
<feature type="transmembrane region" description="Helical" evidence="6">
    <location>
        <begin position="108"/>
        <end position="129"/>
    </location>
</feature>
<comment type="similarity">
    <text evidence="2">Belongs to the GtrA family.</text>
</comment>
<evidence type="ECO:0000256" key="2">
    <source>
        <dbReference type="ARBA" id="ARBA00009399"/>
    </source>
</evidence>
<dbReference type="GO" id="GO:0005886">
    <property type="term" value="C:plasma membrane"/>
    <property type="evidence" value="ECO:0007669"/>
    <property type="project" value="TreeGrafter"/>
</dbReference>
<evidence type="ECO:0000313" key="8">
    <source>
        <dbReference type="EMBL" id="EKN65737.1"/>
    </source>
</evidence>
<keyword evidence="3 6" id="KW-0812">Transmembrane</keyword>
<dbReference type="Proteomes" id="UP000006316">
    <property type="component" value="Unassembled WGS sequence"/>
</dbReference>
<dbReference type="AlphaFoldDB" id="K6CZS9"/>
<feature type="transmembrane region" description="Helical" evidence="6">
    <location>
        <begin position="72"/>
        <end position="96"/>
    </location>
</feature>
<dbReference type="RefSeq" id="WP_007086819.1">
    <property type="nucleotide sequence ID" value="NZ_AJLS01000127.1"/>
</dbReference>
<evidence type="ECO:0000313" key="9">
    <source>
        <dbReference type="Proteomes" id="UP000006316"/>
    </source>
</evidence>
<feature type="transmembrane region" description="Helical" evidence="6">
    <location>
        <begin position="32"/>
        <end position="52"/>
    </location>
</feature>
<evidence type="ECO:0000259" key="7">
    <source>
        <dbReference type="Pfam" id="PF04138"/>
    </source>
</evidence>
<keyword evidence="4 6" id="KW-1133">Transmembrane helix</keyword>
<dbReference type="InterPro" id="IPR007267">
    <property type="entry name" value="GtrA_DPMS_TM"/>
</dbReference>
<keyword evidence="5 6" id="KW-0472">Membrane</keyword>
<dbReference type="InterPro" id="IPR051401">
    <property type="entry name" value="GtrA_CellWall_Glycosyl"/>
</dbReference>
<sequence length="141" mass="16214">MKYSFVRFILVGIVNTIVGLSFMYLFLHALGLSYWMSTFLGNSVGACVSYFLNRNFTFKSQNSVSTSAIRFVIVILCCYFFSYLVAETLVVWLFHANELFNESVITDFSVLVGTGMYTVLNYFGQRFFVFPEYKKYKKAGS</sequence>
<organism evidence="8 9">
    <name type="scientific">Neobacillus bataviensis LMG 21833</name>
    <dbReference type="NCBI Taxonomy" id="1117379"/>
    <lineage>
        <taxon>Bacteria</taxon>
        <taxon>Bacillati</taxon>
        <taxon>Bacillota</taxon>
        <taxon>Bacilli</taxon>
        <taxon>Bacillales</taxon>
        <taxon>Bacillaceae</taxon>
        <taxon>Neobacillus</taxon>
    </lineage>
</organism>
<comment type="caution">
    <text evidence="8">The sequence shown here is derived from an EMBL/GenBank/DDBJ whole genome shotgun (WGS) entry which is preliminary data.</text>
</comment>
<proteinExistence type="inferred from homology"/>